<evidence type="ECO:0000256" key="1">
    <source>
        <dbReference type="SAM" id="MobiDB-lite"/>
    </source>
</evidence>
<feature type="region of interest" description="Disordered" evidence="1">
    <location>
        <begin position="1009"/>
        <end position="1074"/>
    </location>
</feature>
<feature type="region of interest" description="Disordered" evidence="1">
    <location>
        <begin position="28"/>
        <end position="182"/>
    </location>
</feature>
<gene>
    <name evidence="2" type="ORF">C1H76_8458</name>
</gene>
<feature type="compositionally biased region" description="Basic and acidic residues" evidence="1">
    <location>
        <begin position="36"/>
        <end position="45"/>
    </location>
</feature>
<accession>A0A4U7AMG8</accession>
<sequence>MSTPRATPQPHHYSNAAYIVPEHLQHEFRSTAGQRIDNKRWDYNGHSRPPPTPIRETHKRVWDPIGGTWSIIPDPSQPQEPYDQRTSMSSDRPSGKRQYPIDLTEDFETSAPKRPHTSATFQSAVPQTGEKPRRYFDLTGQTDRARPARSDDGNQRARDRDPSAPRSTHHTAASSLGTYGDATRRQTYTDKSGQTNRTQVSNLGNFQFGIDNGFRSAFEFPARRSNPAAPHPKTDAPARKNNRHMFVEDEDEDEDNSLFIHTTPTPDPLPSSPLKDISLSVLEKAAEDLKRQEGMTFGIKKEGTPTSVIKKPGELTDLTKIDDEDIILPKPKTAADVDGHKCADQHKPSRGFRLPTYGSINPNAGKTSYQKPSFEDYSDELTPHKKLSYGKPDAGSGPEKPQQSEPARKHTSIPQGLSDHSATPLASTSYNSHKDLAEKPLEAPDKPPQSQSIGKFPQDFDHQYSFTTHIPDSLRRDSQWVSQDSIEKNAQAGASRNIIGKASKGGFNFGNMGTGVTDRSKEKRKHTDRGDDLLESSPAGRKEPVSFRRLAGIEAAAAAQEEPSDDEDTRQNSDVTASGNKQTGQNHKQNLAAWKKPNRLTTAEEYIIDGARRGIYARSICDRLNRHFPLDGDEKWIPSQVQKKAEELTGLFIQRREKAKPKKKSLLKPPRTQPTSTGADDREETSSSTPSPAKKKQAPSKRSEPEQRPTVAGKRPIEGWLKKYQQELHASGSDSEDDQATPEQRFQPRAPGSDSVKVKCRPINVYVVRKGAVLKADFPPDFPEDEISDYLDELSHEVDRYISRREAHQKAIELVFQGIPKDWEVQKKDVDGLPCYLQQNDYAVIQVSVKKVTNYRTDIELPRSACITEGKVWEVKETVKLVWKGAESVRSGHSFERSTVSMTQEALGEAQEGHAAGVEEQTEQPTTAEETGMHGDQNTGEAAEEHKKLQGEVPHDVLGKEDGEDVDMEDLFGEDELQGAAQGKAVEEAVSNGSPTLDITTSAMTATATQDTANEATQATDHSTLDTTGQAAQHDQASPELGSPTKVTQTEQEPEQEPHQTPASQPTATDTADAVKQTWKIPLSKKFLNGGIKFNLLEEANHFATEEILERMIYAFPKKSRNLDAVTFWKSQVRAEWNQHRDDMTRDKEGVHEVKVRQARRVDFPAYMREGVSDQEAGDWAVVWKIKVLERGVSGAVN</sequence>
<feature type="compositionally biased region" description="Basic and acidic residues" evidence="1">
    <location>
        <begin position="333"/>
        <end position="347"/>
    </location>
</feature>
<evidence type="ECO:0000313" key="3">
    <source>
        <dbReference type="Proteomes" id="UP000308133"/>
    </source>
</evidence>
<feature type="compositionally biased region" description="Polar residues" evidence="1">
    <location>
        <begin position="117"/>
        <end position="126"/>
    </location>
</feature>
<feature type="compositionally biased region" description="Basic residues" evidence="1">
    <location>
        <begin position="657"/>
        <end position="666"/>
    </location>
</feature>
<feature type="compositionally biased region" description="Polar residues" evidence="1">
    <location>
        <begin position="358"/>
        <end position="371"/>
    </location>
</feature>
<feature type="compositionally biased region" description="Basic and acidic residues" evidence="1">
    <location>
        <begin position="943"/>
        <end position="961"/>
    </location>
</feature>
<feature type="compositionally biased region" description="Basic and acidic residues" evidence="1">
    <location>
        <begin position="143"/>
        <end position="163"/>
    </location>
</feature>
<reference evidence="2 3" key="1">
    <citation type="submission" date="2018-02" db="EMBL/GenBank/DDBJ databases">
        <title>Draft genome sequences of Elsinoe sp., causing black scab on jojoba.</title>
        <authorList>
            <person name="Stodart B."/>
            <person name="Jeffress S."/>
            <person name="Ash G."/>
            <person name="Arun Chinnappa K."/>
        </authorList>
    </citation>
    <scope>NUCLEOTIDE SEQUENCE [LARGE SCALE GENOMIC DNA]</scope>
    <source>
        <strain evidence="2 3">Hillstone_2</strain>
    </source>
</reference>
<feature type="region of interest" description="Disordered" evidence="1">
    <location>
        <begin position="500"/>
        <end position="596"/>
    </location>
</feature>
<feature type="compositionally biased region" description="Polar residues" evidence="1">
    <location>
        <begin position="412"/>
        <end position="431"/>
    </location>
</feature>
<feature type="region of interest" description="Disordered" evidence="1">
    <location>
        <begin position="652"/>
        <end position="755"/>
    </location>
</feature>
<feature type="compositionally biased region" description="Basic and acidic residues" evidence="1">
    <location>
        <begin position="715"/>
        <end position="726"/>
    </location>
</feature>
<name>A0A4U7AMG8_9PEZI</name>
<dbReference type="AlphaFoldDB" id="A0A4U7AMG8"/>
<feature type="compositionally biased region" description="Polar residues" evidence="1">
    <location>
        <begin position="1009"/>
        <end position="1036"/>
    </location>
</feature>
<organism evidence="2 3">
    <name type="scientific">Elsinoe australis</name>
    <dbReference type="NCBI Taxonomy" id="40998"/>
    <lineage>
        <taxon>Eukaryota</taxon>
        <taxon>Fungi</taxon>
        <taxon>Dikarya</taxon>
        <taxon>Ascomycota</taxon>
        <taxon>Pezizomycotina</taxon>
        <taxon>Dothideomycetes</taxon>
        <taxon>Dothideomycetidae</taxon>
        <taxon>Myriangiales</taxon>
        <taxon>Elsinoaceae</taxon>
        <taxon>Elsinoe</taxon>
    </lineage>
</organism>
<proteinExistence type="predicted"/>
<feature type="region of interest" description="Disordered" evidence="1">
    <location>
        <begin position="904"/>
        <end position="961"/>
    </location>
</feature>
<feature type="compositionally biased region" description="Polar residues" evidence="1">
    <location>
        <begin position="572"/>
        <end position="589"/>
    </location>
</feature>
<dbReference type="EMBL" id="PTQR01000116">
    <property type="protein sequence ID" value="TKX19273.1"/>
    <property type="molecule type" value="Genomic_DNA"/>
</dbReference>
<dbReference type="Proteomes" id="UP000308133">
    <property type="component" value="Unassembled WGS sequence"/>
</dbReference>
<feature type="compositionally biased region" description="Basic and acidic residues" evidence="1">
    <location>
        <begin position="432"/>
        <end position="445"/>
    </location>
</feature>
<comment type="caution">
    <text evidence="2">The sequence shown here is derived from an EMBL/GenBank/DDBJ whole genome shotgun (WGS) entry which is preliminary data.</text>
</comment>
<evidence type="ECO:0000313" key="2">
    <source>
        <dbReference type="EMBL" id="TKX19273.1"/>
    </source>
</evidence>
<feature type="region of interest" description="Disordered" evidence="1">
    <location>
        <begin position="331"/>
        <end position="458"/>
    </location>
</feature>
<protein>
    <submittedName>
        <fullName evidence="2">Uncharacterized protein</fullName>
    </submittedName>
</protein>